<dbReference type="EMBL" id="JANLCK010000006">
    <property type="protein sequence ID" value="MCS5726669.1"/>
    <property type="molecule type" value="Genomic_DNA"/>
</dbReference>
<name>A0AA41XEF0_9MICO</name>
<dbReference type="AlphaFoldDB" id="A0AA41XEF0"/>
<evidence type="ECO:0000313" key="2">
    <source>
        <dbReference type="Proteomes" id="UP001165587"/>
    </source>
</evidence>
<organism evidence="1 2">
    <name type="scientific">Herbiconiux oxytropis</name>
    <dbReference type="NCBI Taxonomy" id="2970915"/>
    <lineage>
        <taxon>Bacteria</taxon>
        <taxon>Bacillati</taxon>
        <taxon>Actinomycetota</taxon>
        <taxon>Actinomycetes</taxon>
        <taxon>Micrococcales</taxon>
        <taxon>Microbacteriaceae</taxon>
        <taxon>Herbiconiux</taxon>
    </lineage>
</organism>
<accession>A0AA41XEF0</accession>
<reference evidence="1" key="1">
    <citation type="submission" date="2022-08" db="EMBL/GenBank/DDBJ databases">
        <authorList>
            <person name="Deng Y."/>
            <person name="Han X.-F."/>
            <person name="Zhang Y.-Q."/>
        </authorList>
    </citation>
    <scope>NUCLEOTIDE SEQUENCE</scope>
    <source>
        <strain evidence="1">CPCC 203407</strain>
    </source>
</reference>
<evidence type="ECO:0000313" key="1">
    <source>
        <dbReference type="EMBL" id="MCS5726669.1"/>
    </source>
</evidence>
<sequence length="108" mass="12162">MARRFRVGYHFFQEHTSVTELRLVAQYADMWSTFGPPESWTAKNKVLDEWCNRVGRSPADTERTVFIRDSEIPNVDQCVDAGAQHIVVGGPAPFDLGPLRTLLAAADR</sequence>
<dbReference type="RefSeq" id="WP_259529325.1">
    <property type="nucleotide sequence ID" value="NZ_JANLCK010000006.1"/>
</dbReference>
<dbReference type="Gene3D" id="3.20.20.30">
    <property type="entry name" value="Luciferase-like domain"/>
    <property type="match status" value="1"/>
</dbReference>
<gene>
    <name evidence="1" type="ORF">N1028_12275</name>
</gene>
<proteinExistence type="predicted"/>
<dbReference type="InterPro" id="IPR036661">
    <property type="entry name" value="Luciferase-like_sf"/>
</dbReference>
<comment type="caution">
    <text evidence="1">The sequence shown here is derived from an EMBL/GenBank/DDBJ whole genome shotgun (WGS) entry which is preliminary data.</text>
</comment>
<protein>
    <submittedName>
        <fullName evidence="1">Uncharacterized protein</fullName>
    </submittedName>
</protein>
<dbReference type="GO" id="GO:0016705">
    <property type="term" value="F:oxidoreductase activity, acting on paired donors, with incorporation or reduction of molecular oxygen"/>
    <property type="evidence" value="ECO:0007669"/>
    <property type="project" value="InterPro"/>
</dbReference>
<keyword evidence="2" id="KW-1185">Reference proteome</keyword>
<dbReference type="Proteomes" id="UP001165587">
    <property type="component" value="Unassembled WGS sequence"/>
</dbReference>